<dbReference type="Pfam" id="PF01399">
    <property type="entry name" value="PCI"/>
    <property type="match status" value="1"/>
</dbReference>
<dbReference type="PANTHER" id="PTHR15350">
    <property type="entry name" value="COP9 SIGNALOSOME COMPLEX SUBUNIT 7/DENDRITIC CELL PROTEIN GA17"/>
    <property type="match status" value="1"/>
</dbReference>
<proteinExistence type="inferred from homology"/>
<dbReference type="InterPro" id="IPR000717">
    <property type="entry name" value="PCI_dom"/>
</dbReference>
<dbReference type="Proteomes" id="UP000759537">
    <property type="component" value="Unassembled WGS sequence"/>
</dbReference>
<dbReference type="InterPro" id="IPR045237">
    <property type="entry name" value="COPS7/eIF3m"/>
</dbReference>
<feature type="domain" description="PCI" evidence="4">
    <location>
        <begin position="1"/>
        <end position="159"/>
    </location>
</feature>
<keyword evidence="6" id="KW-1185">Reference proteome</keyword>
<protein>
    <recommendedName>
        <fullName evidence="4">PCI domain-containing protein</fullName>
    </recommendedName>
</protein>
<dbReference type="AlphaFoldDB" id="A0A9P5MX19"/>
<sequence>MELGSHLAAKLEPFVLMSKSAKGAAAAKLVQDAISAQGVYFFAELLDAPNIKDLASSEQHQAYYALLQIFTYKTYQDYLQQKVALPELSQAQTTKLKHLSLLSYAMQQRVLPYSYLQTNLDIPTIRQLEDLIIEAIYLDIIRGKLDQKEQQFEVEYTIGRDVPHEAIAGILTSLEQWSSTTETLLQTLDSKLVSLSDHNTTKVLENTQHEEALNSVLKEVAERLREKQNASKRAAAGRKDEDGMDVDEPGGSNKNRKAPQEMVKMRTKRNRM</sequence>
<dbReference type="Pfam" id="PF22061">
    <property type="entry name" value="CSN7_HB_subdom"/>
    <property type="match status" value="1"/>
</dbReference>
<evidence type="ECO:0000313" key="5">
    <source>
        <dbReference type="EMBL" id="KAF8480828.1"/>
    </source>
</evidence>
<evidence type="ECO:0000313" key="6">
    <source>
        <dbReference type="Proteomes" id="UP000759537"/>
    </source>
</evidence>
<dbReference type="PANTHER" id="PTHR15350:SF5">
    <property type="entry name" value="COP9 SIGNALOSOME COMPLEX SUBUNIT 7"/>
    <property type="match status" value="1"/>
</dbReference>
<comment type="similarity">
    <text evidence="1">Belongs to the CSN7/EIF3M family. CSN7 subfamily.</text>
</comment>
<evidence type="ECO:0000256" key="2">
    <source>
        <dbReference type="ARBA" id="ARBA00022790"/>
    </source>
</evidence>
<evidence type="ECO:0000256" key="1">
    <source>
        <dbReference type="ARBA" id="ARBA00008482"/>
    </source>
</evidence>
<feature type="region of interest" description="Disordered" evidence="3">
    <location>
        <begin position="224"/>
        <end position="272"/>
    </location>
</feature>
<evidence type="ECO:0000256" key="3">
    <source>
        <dbReference type="SAM" id="MobiDB-lite"/>
    </source>
</evidence>
<comment type="caution">
    <text evidence="5">The sequence shown here is derived from an EMBL/GenBank/DDBJ whole genome shotgun (WGS) entry which is preliminary data.</text>
</comment>
<reference evidence="5" key="2">
    <citation type="journal article" date="2020" name="Nat. Commun.">
        <title>Large-scale genome sequencing of mycorrhizal fungi provides insights into the early evolution of symbiotic traits.</title>
        <authorList>
            <person name="Miyauchi S."/>
            <person name="Kiss E."/>
            <person name="Kuo A."/>
            <person name="Drula E."/>
            <person name="Kohler A."/>
            <person name="Sanchez-Garcia M."/>
            <person name="Morin E."/>
            <person name="Andreopoulos B."/>
            <person name="Barry K.W."/>
            <person name="Bonito G."/>
            <person name="Buee M."/>
            <person name="Carver A."/>
            <person name="Chen C."/>
            <person name="Cichocki N."/>
            <person name="Clum A."/>
            <person name="Culley D."/>
            <person name="Crous P.W."/>
            <person name="Fauchery L."/>
            <person name="Girlanda M."/>
            <person name="Hayes R.D."/>
            <person name="Keri Z."/>
            <person name="LaButti K."/>
            <person name="Lipzen A."/>
            <person name="Lombard V."/>
            <person name="Magnuson J."/>
            <person name="Maillard F."/>
            <person name="Murat C."/>
            <person name="Nolan M."/>
            <person name="Ohm R.A."/>
            <person name="Pangilinan J."/>
            <person name="Pereira M.F."/>
            <person name="Perotto S."/>
            <person name="Peter M."/>
            <person name="Pfister S."/>
            <person name="Riley R."/>
            <person name="Sitrit Y."/>
            <person name="Stielow J.B."/>
            <person name="Szollosi G."/>
            <person name="Zifcakova L."/>
            <person name="Stursova M."/>
            <person name="Spatafora J.W."/>
            <person name="Tedersoo L."/>
            <person name="Vaario L.M."/>
            <person name="Yamada A."/>
            <person name="Yan M."/>
            <person name="Wang P."/>
            <person name="Xu J."/>
            <person name="Bruns T."/>
            <person name="Baldrian P."/>
            <person name="Vilgalys R."/>
            <person name="Dunand C."/>
            <person name="Henrissat B."/>
            <person name="Grigoriev I.V."/>
            <person name="Hibbett D."/>
            <person name="Nagy L.G."/>
            <person name="Martin F.M."/>
        </authorList>
    </citation>
    <scope>NUCLEOTIDE SEQUENCE</scope>
    <source>
        <strain evidence="5">Prilba</strain>
    </source>
</reference>
<dbReference type="OrthoDB" id="10265275at2759"/>
<name>A0A9P5MX19_9AGAM</name>
<dbReference type="EMBL" id="WHVB01000007">
    <property type="protein sequence ID" value="KAF8480828.1"/>
    <property type="molecule type" value="Genomic_DNA"/>
</dbReference>
<organism evidence="5 6">
    <name type="scientific">Russula ochroleuca</name>
    <dbReference type="NCBI Taxonomy" id="152965"/>
    <lineage>
        <taxon>Eukaryota</taxon>
        <taxon>Fungi</taxon>
        <taxon>Dikarya</taxon>
        <taxon>Basidiomycota</taxon>
        <taxon>Agaricomycotina</taxon>
        <taxon>Agaricomycetes</taxon>
        <taxon>Russulales</taxon>
        <taxon>Russulaceae</taxon>
        <taxon>Russula</taxon>
    </lineage>
</organism>
<dbReference type="PROSITE" id="PS50250">
    <property type="entry name" value="PCI"/>
    <property type="match status" value="1"/>
</dbReference>
<evidence type="ECO:0000259" key="4">
    <source>
        <dbReference type="PROSITE" id="PS50250"/>
    </source>
</evidence>
<keyword evidence="2" id="KW-0736">Signalosome</keyword>
<reference evidence="5" key="1">
    <citation type="submission" date="2019-10" db="EMBL/GenBank/DDBJ databases">
        <authorList>
            <consortium name="DOE Joint Genome Institute"/>
            <person name="Kuo A."/>
            <person name="Miyauchi S."/>
            <person name="Kiss E."/>
            <person name="Drula E."/>
            <person name="Kohler A."/>
            <person name="Sanchez-Garcia M."/>
            <person name="Andreopoulos B."/>
            <person name="Barry K.W."/>
            <person name="Bonito G."/>
            <person name="Buee M."/>
            <person name="Carver A."/>
            <person name="Chen C."/>
            <person name="Cichocki N."/>
            <person name="Clum A."/>
            <person name="Culley D."/>
            <person name="Crous P.W."/>
            <person name="Fauchery L."/>
            <person name="Girlanda M."/>
            <person name="Hayes R."/>
            <person name="Keri Z."/>
            <person name="LaButti K."/>
            <person name="Lipzen A."/>
            <person name="Lombard V."/>
            <person name="Magnuson J."/>
            <person name="Maillard F."/>
            <person name="Morin E."/>
            <person name="Murat C."/>
            <person name="Nolan M."/>
            <person name="Ohm R."/>
            <person name="Pangilinan J."/>
            <person name="Pereira M."/>
            <person name="Perotto S."/>
            <person name="Peter M."/>
            <person name="Riley R."/>
            <person name="Sitrit Y."/>
            <person name="Stielow B."/>
            <person name="Szollosi G."/>
            <person name="Zifcakova L."/>
            <person name="Stursova M."/>
            <person name="Spatafora J.W."/>
            <person name="Tedersoo L."/>
            <person name="Vaario L.-M."/>
            <person name="Yamada A."/>
            <person name="Yan M."/>
            <person name="Wang P."/>
            <person name="Xu J."/>
            <person name="Bruns T."/>
            <person name="Baldrian P."/>
            <person name="Vilgalys R."/>
            <person name="Henrissat B."/>
            <person name="Grigoriev I.V."/>
            <person name="Hibbett D."/>
            <person name="Nagy L.G."/>
            <person name="Martin F.M."/>
        </authorList>
    </citation>
    <scope>NUCLEOTIDE SEQUENCE</scope>
    <source>
        <strain evidence="5">Prilba</strain>
    </source>
</reference>
<dbReference type="GO" id="GO:0008180">
    <property type="term" value="C:COP9 signalosome"/>
    <property type="evidence" value="ECO:0007669"/>
    <property type="project" value="UniProtKB-KW"/>
</dbReference>
<accession>A0A9P5MX19</accession>
<dbReference type="SMART" id="SM00088">
    <property type="entry name" value="PINT"/>
    <property type="match status" value="1"/>
</dbReference>
<gene>
    <name evidence="5" type="ORF">DFH94DRAFT_736307</name>
</gene>